<keyword evidence="2" id="KW-1185">Reference proteome</keyword>
<sequence>MRVRPRFATPPCLAQLERTTIHQKDYRRPLEPQRWHIMIDQIGFTLCRSTQIRVYK</sequence>
<gene>
    <name evidence="1" type="ORF">FIBSPDRAFT_861602</name>
</gene>
<name>A0A166J8C9_9AGAM</name>
<dbReference type="AlphaFoldDB" id="A0A166J8C9"/>
<reference evidence="1 2" key="1">
    <citation type="journal article" date="2016" name="Mol. Biol. Evol.">
        <title>Comparative Genomics of Early-Diverging Mushroom-Forming Fungi Provides Insights into the Origins of Lignocellulose Decay Capabilities.</title>
        <authorList>
            <person name="Nagy L.G."/>
            <person name="Riley R."/>
            <person name="Tritt A."/>
            <person name="Adam C."/>
            <person name="Daum C."/>
            <person name="Floudas D."/>
            <person name="Sun H."/>
            <person name="Yadav J.S."/>
            <person name="Pangilinan J."/>
            <person name="Larsson K.H."/>
            <person name="Matsuura K."/>
            <person name="Barry K."/>
            <person name="Labutti K."/>
            <person name="Kuo R."/>
            <person name="Ohm R.A."/>
            <person name="Bhattacharya S.S."/>
            <person name="Shirouzu T."/>
            <person name="Yoshinaga Y."/>
            <person name="Martin F.M."/>
            <person name="Grigoriev I.V."/>
            <person name="Hibbett D.S."/>
        </authorList>
    </citation>
    <scope>NUCLEOTIDE SEQUENCE [LARGE SCALE GENOMIC DNA]</scope>
    <source>
        <strain evidence="1 2">CBS 109695</strain>
    </source>
</reference>
<proteinExistence type="predicted"/>
<organism evidence="1 2">
    <name type="scientific">Athelia psychrophila</name>
    <dbReference type="NCBI Taxonomy" id="1759441"/>
    <lineage>
        <taxon>Eukaryota</taxon>
        <taxon>Fungi</taxon>
        <taxon>Dikarya</taxon>
        <taxon>Basidiomycota</taxon>
        <taxon>Agaricomycotina</taxon>
        <taxon>Agaricomycetes</taxon>
        <taxon>Agaricomycetidae</taxon>
        <taxon>Atheliales</taxon>
        <taxon>Atheliaceae</taxon>
        <taxon>Athelia</taxon>
    </lineage>
</organism>
<dbReference type="EMBL" id="KV417554">
    <property type="protein sequence ID" value="KZP20597.1"/>
    <property type="molecule type" value="Genomic_DNA"/>
</dbReference>
<evidence type="ECO:0000313" key="2">
    <source>
        <dbReference type="Proteomes" id="UP000076532"/>
    </source>
</evidence>
<dbReference type="Proteomes" id="UP000076532">
    <property type="component" value="Unassembled WGS sequence"/>
</dbReference>
<protein>
    <submittedName>
        <fullName evidence="1">Uncharacterized protein</fullName>
    </submittedName>
</protein>
<evidence type="ECO:0000313" key="1">
    <source>
        <dbReference type="EMBL" id="KZP20597.1"/>
    </source>
</evidence>
<accession>A0A166J8C9</accession>